<dbReference type="EMBL" id="JAPQKI010000011">
    <property type="protein sequence ID" value="KAJ5082596.1"/>
    <property type="molecule type" value="Genomic_DNA"/>
</dbReference>
<reference evidence="1" key="1">
    <citation type="submission" date="2022-11" db="EMBL/GenBank/DDBJ databases">
        <authorList>
            <person name="Petersen C."/>
        </authorList>
    </citation>
    <scope>NUCLEOTIDE SEQUENCE</scope>
    <source>
        <strain evidence="1">IBT 30761</strain>
    </source>
</reference>
<comment type="caution">
    <text evidence="1">The sequence shown here is derived from an EMBL/GenBank/DDBJ whole genome shotgun (WGS) entry which is preliminary data.</text>
</comment>
<proteinExistence type="predicted"/>
<accession>A0A9W9EIS0</accession>
<evidence type="ECO:0000313" key="2">
    <source>
        <dbReference type="Proteomes" id="UP001149074"/>
    </source>
</evidence>
<evidence type="ECO:0000313" key="1">
    <source>
        <dbReference type="EMBL" id="KAJ5082596.1"/>
    </source>
</evidence>
<reference evidence="1" key="2">
    <citation type="journal article" date="2023" name="IMA Fungus">
        <title>Comparative genomic study of the Penicillium genus elucidates a diverse pangenome and 15 lateral gene transfer events.</title>
        <authorList>
            <person name="Petersen C."/>
            <person name="Sorensen T."/>
            <person name="Nielsen M.R."/>
            <person name="Sondergaard T.E."/>
            <person name="Sorensen J.L."/>
            <person name="Fitzpatrick D.A."/>
            <person name="Frisvad J.C."/>
            <person name="Nielsen K.L."/>
        </authorList>
    </citation>
    <scope>NUCLEOTIDE SEQUENCE</scope>
    <source>
        <strain evidence="1">IBT 30761</strain>
    </source>
</reference>
<keyword evidence="2" id="KW-1185">Reference proteome</keyword>
<dbReference type="OrthoDB" id="4364733at2759"/>
<dbReference type="GeneID" id="81363109"/>
<name>A0A9W9EIS0_9EURO</name>
<dbReference type="AlphaFoldDB" id="A0A9W9EIS0"/>
<organism evidence="1 2">
    <name type="scientific">Penicillium argentinense</name>
    <dbReference type="NCBI Taxonomy" id="1131581"/>
    <lineage>
        <taxon>Eukaryota</taxon>
        <taxon>Fungi</taxon>
        <taxon>Dikarya</taxon>
        <taxon>Ascomycota</taxon>
        <taxon>Pezizomycotina</taxon>
        <taxon>Eurotiomycetes</taxon>
        <taxon>Eurotiomycetidae</taxon>
        <taxon>Eurotiales</taxon>
        <taxon>Aspergillaceae</taxon>
        <taxon>Penicillium</taxon>
    </lineage>
</organism>
<protein>
    <submittedName>
        <fullName evidence="1">Uncharacterized protein</fullName>
    </submittedName>
</protein>
<gene>
    <name evidence="1" type="ORF">N7532_011639</name>
</gene>
<dbReference type="Proteomes" id="UP001149074">
    <property type="component" value="Unassembled WGS sequence"/>
</dbReference>
<sequence>MAKVVKCARANTVDDHETQASPAKQKRTVEQLHADVSLISRNDLNTFLVQAATKDADIAESSKTPQSSIWRSINHTRGMRGSAQYDVAFAVVAETEHDLKIVKQCGLQIPKTNLNGLSVLQKIGKSIALSSNDTLRHEVQKNFGNQSNMVDAMWEIVSTMSDEERDAVKNGRREEHRSLRLKELVDLAKDYCTFE</sequence>
<dbReference type="RefSeq" id="XP_056469118.1">
    <property type="nucleotide sequence ID" value="XM_056624130.1"/>
</dbReference>